<evidence type="ECO:0000313" key="1">
    <source>
        <dbReference type="EMBL" id="BBE31985.1"/>
    </source>
</evidence>
<dbReference type="InParanoid" id="A0A7G1G702"/>
<gene>
    <name evidence="1" type="ORF">OSSY52_21260</name>
</gene>
<dbReference type="Proteomes" id="UP000516361">
    <property type="component" value="Chromosome"/>
</dbReference>
<dbReference type="RefSeq" id="WP_190614844.1">
    <property type="nucleotide sequence ID" value="NZ_AP018712.1"/>
</dbReference>
<reference evidence="1 2" key="1">
    <citation type="submission" date="2018-06" db="EMBL/GenBank/DDBJ databases">
        <title>Genome sequencing of Oceanotoga sp. sy52.</title>
        <authorList>
            <person name="Mori K."/>
        </authorList>
    </citation>
    <scope>NUCLEOTIDE SEQUENCE [LARGE SCALE GENOMIC DNA]</scope>
    <source>
        <strain evidence="2">sy52</strain>
    </source>
</reference>
<dbReference type="AlphaFoldDB" id="A0A7G1G702"/>
<name>A0A7G1G702_9BACT</name>
<dbReference type="KEGG" id="ocy:OSSY52_21260"/>
<dbReference type="EMBL" id="AP018712">
    <property type="protein sequence ID" value="BBE31985.1"/>
    <property type="molecule type" value="Genomic_DNA"/>
</dbReference>
<evidence type="ECO:0000313" key="2">
    <source>
        <dbReference type="Proteomes" id="UP000516361"/>
    </source>
</evidence>
<sequence length="142" mass="16799">MHTYAMIIKAKSENEAYSNAKKASLRYGESSVSSCINYKNDKNFFEETVNTMMSMYKGLKEANENMIKRVEGKVPEDDFILNQMKENLKRFNLGNYAFPEEWKVVYYDGYDFNHIDEDKYWETVKKEVSEDELYLTIIDTSK</sequence>
<keyword evidence="2" id="KW-1185">Reference proteome</keyword>
<accession>A0A7G1G702</accession>
<organism evidence="1 2">
    <name type="scientific">Tepiditoga spiralis</name>
    <dbReference type="NCBI Taxonomy" id="2108365"/>
    <lineage>
        <taxon>Bacteria</taxon>
        <taxon>Thermotogati</taxon>
        <taxon>Thermotogota</taxon>
        <taxon>Thermotogae</taxon>
        <taxon>Petrotogales</taxon>
        <taxon>Petrotogaceae</taxon>
        <taxon>Tepiditoga</taxon>
    </lineage>
</organism>
<protein>
    <submittedName>
        <fullName evidence="1">Uncharacterized protein</fullName>
    </submittedName>
</protein>
<proteinExistence type="predicted"/>